<evidence type="ECO:0000256" key="1">
    <source>
        <dbReference type="ARBA" id="ARBA00004365"/>
    </source>
</evidence>
<dbReference type="STRING" id="1220535.IMCC14465_13010"/>
<comment type="similarity">
    <text evidence="3">Belongs to the bacterial flagellin family.</text>
</comment>
<feature type="domain" description="Flagellin C-terminal" evidence="6">
    <location>
        <begin position="347"/>
        <end position="426"/>
    </location>
</feature>
<dbReference type="PANTHER" id="PTHR42792">
    <property type="entry name" value="FLAGELLIN"/>
    <property type="match status" value="1"/>
</dbReference>
<comment type="caution">
    <text evidence="7">The sequence shown here is derived from an EMBL/GenBank/DDBJ whole genome shotgun (WGS) entry which is preliminary data.</text>
</comment>
<keyword evidence="8" id="KW-1185">Reference proteome</keyword>
<dbReference type="InterPro" id="IPR046358">
    <property type="entry name" value="Flagellin_C"/>
</dbReference>
<feature type="domain" description="Flagellin N-terminal" evidence="5">
    <location>
        <begin position="4"/>
        <end position="141"/>
    </location>
</feature>
<evidence type="ECO:0000259" key="6">
    <source>
        <dbReference type="Pfam" id="PF00700"/>
    </source>
</evidence>
<accession>J9A593</accession>
<dbReference type="eggNOG" id="COG1344">
    <property type="taxonomic scope" value="Bacteria"/>
</dbReference>
<dbReference type="SUPFAM" id="SSF64518">
    <property type="entry name" value="Phase 1 flagellin"/>
    <property type="match status" value="1"/>
</dbReference>
<dbReference type="GO" id="GO:0009424">
    <property type="term" value="C:bacterial-type flagellum hook"/>
    <property type="evidence" value="ECO:0007669"/>
    <property type="project" value="InterPro"/>
</dbReference>
<gene>
    <name evidence="7" type="ORF">IMCC14465_13010</name>
</gene>
<dbReference type="GO" id="GO:0005198">
    <property type="term" value="F:structural molecule activity"/>
    <property type="evidence" value="ECO:0007669"/>
    <property type="project" value="InterPro"/>
</dbReference>
<dbReference type="InterPro" id="IPR001492">
    <property type="entry name" value="Flagellin"/>
</dbReference>
<evidence type="ECO:0008006" key="9">
    <source>
        <dbReference type="Google" id="ProtNLM"/>
    </source>
</evidence>
<protein>
    <recommendedName>
        <fullName evidence="9">Flagellar hook-associated protein 3</fullName>
    </recommendedName>
</protein>
<name>J9A593_9PROT</name>
<proteinExistence type="inferred from homology"/>
<comment type="subcellular location">
    <subcellularLocation>
        <location evidence="1">Bacterial flagellum</location>
    </subcellularLocation>
    <subcellularLocation>
        <location evidence="2">Secreted</location>
    </subcellularLocation>
</comment>
<dbReference type="PANTHER" id="PTHR42792:SF1">
    <property type="entry name" value="FLAGELLAR HOOK-ASSOCIATED PROTEIN 3"/>
    <property type="match status" value="1"/>
</dbReference>
<dbReference type="Gene3D" id="1.20.1330.10">
    <property type="entry name" value="f41 fragment of flagellin, N-terminal domain"/>
    <property type="match status" value="1"/>
</dbReference>
<reference evidence="7 8" key="1">
    <citation type="journal article" date="2012" name="J. Bacteriol.">
        <title>Genome Sequence of Strain IMCC14465, Isolated from the East Sea, Belonging to the PS1 Clade of Alphaproteobacteria.</title>
        <authorList>
            <person name="Yang S.J."/>
            <person name="Kang I."/>
            <person name="Cho J.C."/>
        </authorList>
    </citation>
    <scope>NUCLEOTIDE SEQUENCE [LARGE SCALE GENOMIC DNA]</scope>
    <source>
        <strain evidence="7 8">IMCC14465</strain>
    </source>
</reference>
<sequence length="428" mass="46251">MQVSTKFFNETQINNFSKITKDVQDIQERIASGKKILRASDDPVAAVNLSAAKEQRNIIERFESNIEAGTRRLTLSDSALQEATNVMIRIGELAVQAANDTYGVQERQAIMTEVEELVSVMVSIANTRDTQGQSLFAGFKTHADAFVTEADGRIAYNGDRGRPQLQVSESMTISNGIDGGTVFGRVETSGGRKSIFDMLSGVADSIRQASALTKQASAQGFASLDFNVTRDPQNWSFTLEGSDGLVEISANVAEGKYQEVIDAINAQSHVSGVRASLDEARDAVILTDQRSEKIILKDVQIEGIETTADEMSGYVDFSTIDGNGVSIGAPRRLTDGDLLISNVSADIGQAIDHLSIQKSYVGAQLNKASRQADILAERKMAVSEKVAKLGEADLAALVTEMQALLINRDAAQQAFAKIGQQSLFDFIR</sequence>
<keyword evidence="4" id="KW-0975">Bacterial flagellum</keyword>
<dbReference type="GO" id="GO:0005576">
    <property type="term" value="C:extracellular region"/>
    <property type="evidence" value="ECO:0007669"/>
    <property type="project" value="UniProtKB-SubCell"/>
</dbReference>
<dbReference type="Proteomes" id="UP000004836">
    <property type="component" value="Unassembled WGS sequence"/>
</dbReference>
<organism evidence="7 8">
    <name type="scientific">alpha proteobacterium IMCC14465</name>
    <dbReference type="NCBI Taxonomy" id="1220535"/>
    <lineage>
        <taxon>Bacteria</taxon>
        <taxon>Pseudomonadati</taxon>
        <taxon>Pseudomonadota</taxon>
        <taxon>Alphaproteobacteria</taxon>
        <taxon>PS1 clade</taxon>
    </lineage>
</organism>
<dbReference type="OrthoDB" id="7835373at2"/>
<evidence type="ECO:0000259" key="5">
    <source>
        <dbReference type="Pfam" id="PF00669"/>
    </source>
</evidence>
<dbReference type="EMBL" id="ALYF01000003">
    <property type="protein sequence ID" value="EJW21505.1"/>
    <property type="molecule type" value="Genomic_DNA"/>
</dbReference>
<evidence type="ECO:0000313" key="7">
    <source>
        <dbReference type="EMBL" id="EJW21505.1"/>
    </source>
</evidence>
<dbReference type="Pfam" id="PF00700">
    <property type="entry name" value="Flagellin_C"/>
    <property type="match status" value="1"/>
</dbReference>
<evidence type="ECO:0000256" key="3">
    <source>
        <dbReference type="ARBA" id="ARBA00005709"/>
    </source>
</evidence>
<evidence type="ECO:0000313" key="8">
    <source>
        <dbReference type="Proteomes" id="UP000004836"/>
    </source>
</evidence>
<evidence type="ECO:0000256" key="2">
    <source>
        <dbReference type="ARBA" id="ARBA00004613"/>
    </source>
</evidence>
<evidence type="ECO:0000256" key="4">
    <source>
        <dbReference type="ARBA" id="ARBA00023143"/>
    </source>
</evidence>
<dbReference type="InterPro" id="IPR001029">
    <property type="entry name" value="Flagellin_N"/>
</dbReference>
<dbReference type="GO" id="GO:0071973">
    <property type="term" value="P:bacterial-type flagellum-dependent cell motility"/>
    <property type="evidence" value="ECO:0007669"/>
    <property type="project" value="InterPro"/>
</dbReference>
<dbReference type="Pfam" id="PF00669">
    <property type="entry name" value="Flagellin_N"/>
    <property type="match status" value="1"/>
</dbReference>
<dbReference type="InterPro" id="IPR010810">
    <property type="entry name" value="Flagellin_hook_IN_motif"/>
</dbReference>
<dbReference type="AlphaFoldDB" id="J9A593"/>
<dbReference type="InterPro" id="IPR013384">
    <property type="entry name" value="Flagell_FlgL"/>
</dbReference>
<dbReference type="NCBIfam" id="TIGR02550">
    <property type="entry name" value="flagell_flgL"/>
    <property type="match status" value="1"/>
</dbReference>
<dbReference type="Pfam" id="PF07196">
    <property type="entry name" value="Flagellin_IN"/>
    <property type="match status" value="1"/>
</dbReference>